<evidence type="ECO:0000313" key="2">
    <source>
        <dbReference type="EMBL" id="CPT51523.1"/>
    </source>
</evidence>
<dbReference type="Proteomes" id="UP000038487">
    <property type="component" value="Unassembled WGS sequence"/>
</dbReference>
<dbReference type="EMBL" id="CSUW01000009">
    <property type="protein sequence ID" value="CPT51523.1"/>
    <property type="molecule type" value="Genomic_DNA"/>
</dbReference>
<evidence type="ECO:0000256" key="1">
    <source>
        <dbReference type="SAM" id="SignalP"/>
    </source>
</evidence>
<name>A0A0U1B8F3_9MYCO</name>
<dbReference type="PROSITE" id="PS51257">
    <property type="entry name" value="PROKAR_LIPOPROTEIN"/>
    <property type="match status" value="1"/>
</dbReference>
<reference evidence="3 5" key="1">
    <citation type="submission" date="2015-03" db="EMBL/GenBank/DDBJ databases">
        <authorList>
            <person name="Murphy D."/>
        </authorList>
    </citation>
    <scope>NUCLEOTIDE SEQUENCE [LARGE SCALE GENOMIC DNA]</scope>
    <source>
        <strain evidence="3 5">PAP088</strain>
    </source>
</reference>
<evidence type="ECO:0000313" key="5">
    <source>
        <dbReference type="Proteomes" id="UP000045782"/>
    </source>
</evidence>
<dbReference type="EMBL" id="CSWP01000001">
    <property type="protein sequence ID" value="CPV32787.1"/>
    <property type="molecule type" value="Genomic_DNA"/>
</dbReference>
<proteinExistence type="predicted"/>
<keyword evidence="1" id="KW-0732">Signal</keyword>
<feature type="signal peptide" evidence="1">
    <location>
        <begin position="1"/>
        <end position="28"/>
    </location>
</feature>
<reference evidence="2 4" key="2">
    <citation type="submission" date="2015-03" db="EMBL/GenBank/DDBJ databases">
        <authorList>
            <consortium name="Pathogen Informatics"/>
            <person name="Murphy D."/>
        </authorList>
    </citation>
    <scope>NUCLEOTIDE SEQUENCE [LARGE SCALE GENOMIC DNA]</scope>
    <source>
        <strain evidence="2 4">PAP036</strain>
    </source>
</reference>
<feature type="chain" id="PRO_5015048063" description="Lipoprotein LppI" evidence="1">
    <location>
        <begin position="29"/>
        <end position="175"/>
    </location>
</feature>
<gene>
    <name evidence="2" type="ORF">ERS075527_03837</name>
    <name evidence="3" type="ORF">ERS075579_00374</name>
</gene>
<dbReference type="AlphaFoldDB" id="A0A0U1B8F3"/>
<sequence length="175" mass="18013">MKTRVSYASAAFLALAISACSQSNIASAEPPGFPDLNGFSEAPVASYTMGWDRGSKTIGFSTANGVDCNFGAPKNPNGDNQEISCWGPLPGLQDVPVHGGDSGPCDFGTVNQRGIAHTKGACKDANPGRKILNPGQKVSYGNVTCAAGGDGLIACIERVSPERGFVLQPSGSFVF</sequence>
<evidence type="ECO:0008006" key="6">
    <source>
        <dbReference type="Google" id="ProtNLM"/>
    </source>
</evidence>
<dbReference type="Proteomes" id="UP000045782">
    <property type="component" value="Unassembled WGS sequence"/>
</dbReference>
<evidence type="ECO:0000313" key="3">
    <source>
        <dbReference type="EMBL" id="CPV32787.1"/>
    </source>
</evidence>
<organism evidence="3 5">
    <name type="scientific">Mycobacteroides abscessus</name>
    <dbReference type="NCBI Taxonomy" id="36809"/>
    <lineage>
        <taxon>Bacteria</taxon>
        <taxon>Bacillati</taxon>
        <taxon>Actinomycetota</taxon>
        <taxon>Actinomycetes</taxon>
        <taxon>Mycobacteriales</taxon>
        <taxon>Mycobacteriaceae</taxon>
        <taxon>Mycobacteroides</taxon>
    </lineage>
</organism>
<protein>
    <recommendedName>
        <fullName evidence="6">Lipoprotein LppI</fullName>
    </recommendedName>
</protein>
<evidence type="ECO:0000313" key="4">
    <source>
        <dbReference type="Proteomes" id="UP000038487"/>
    </source>
</evidence>
<accession>A0A0U1B8F3</accession>